<reference evidence="4 6" key="1">
    <citation type="submission" date="2018-09" db="EMBL/GenBank/DDBJ databases">
        <title>Genomic investigation of the strawberry pathogen Phytophthora fragariae indicates pathogenicity is determined by transcriptional variation in three key races.</title>
        <authorList>
            <person name="Adams T.M."/>
            <person name="Armitage A.D."/>
            <person name="Sobczyk M.K."/>
            <person name="Bates H.J."/>
            <person name="Dunwell J.M."/>
            <person name="Nellist C.F."/>
            <person name="Harrison R.J."/>
        </authorList>
    </citation>
    <scope>NUCLEOTIDE SEQUENCE [LARGE SCALE GENOMIC DNA]</scope>
    <source>
        <strain evidence="2 4">SCRP249</strain>
        <strain evidence="1 6">SCRP324</strain>
        <strain evidence="3 5">SCRP333</strain>
    </source>
</reference>
<dbReference type="Proteomes" id="UP000434957">
    <property type="component" value="Unassembled WGS sequence"/>
</dbReference>
<dbReference type="EMBL" id="QXFT01001428">
    <property type="protein sequence ID" value="KAE9318940.1"/>
    <property type="molecule type" value="Genomic_DNA"/>
</dbReference>
<sequence length="58" mass="5989">MALPVNLLVLPSCSNASSSECVAKCYVELPSSREGNTSSDVYASLASRSVRPGEVGKA</sequence>
<accession>A0A6A3IRQ5</accession>
<gene>
    <name evidence="2" type="ORF">PR001_g22828</name>
    <name evidence="1" type="ORF">PR002_g23429</name>
    <name evidence="3" type="ORF">PR003_g18108</name>
</gene>
<evidence type="ECO:0000313" key="6">
    <source>
        <dbReference type="Proteomes" id="UP000435112"/>
    </source>
</evidence>
<keyword evidence="5" id="KW-1185">Reference proteome</keyword>
<protein>
    <submittedName>
        <fullName evidence="2">Uncharacterized protein</fullName>
    </submittedName>
</protein>
<comment type="caution">
    <text evidence="2">The sequence shown here is derived from an EMBL/GenBank/DDBJ whole genome shotgun (WGS) entry which is preliminary data.</text>
</comment>
<organism evidence="2 4">
    <name type="scientific">Phytophthora rubi</name>
    <dbReference type="NCBI Taxonomy" id="129364"/>
    <lineage>
        <taxon>Eukaryota</taxon>
        <taxon>Sar</taxon>
        <taxon>Stramenopiles</taxon>
        <taxon>Oomycota</taxon>
        <taxon>Peronosporomycetes</taxon>
        <taxon>Peronosporales</taxon>
        <taxon>Peronosporaceae</taxon>
        <taxon>Phytophthora</taxon>
    </lineage>
</organism>
<dbReference type="Proteomes" id="UP000435112">
    <property type="component" value="Unassembled WGS sequence"/>
</dbReference>
<dbReference type="Proteomes" id="UP000429607">
    <property type="component" value="Unassembled WGS sequence"/>
</dbReference>
<evidence type="ECO:0000313" key="4">
    <source>
        <dbReference type="Proteomes" id="UP000429607"/>
    </source>
</evidence>
<evidence type="ECO:0000313" key="3">
    <source>
        <dbReference type="EMBL" id="KAE9318940.1"/>
    </source>
</evidence>
<name>A0A6A3IRQ5_9STRA</name>
<dbReference type="EMBL" id="QXFV01002596">
    <property type="protein sequence ID" value="KAE8985649.1"/>
    <property type="molecule type" value="Genomic_DNA"/>
</dbReference>
<dbReference type="AlphaFoldDB" id="A0A6A3IRQ5"/>
<proteinExistence type="predicted"/>
<evidence type="ECO:0000313" key="2">
    <source>
        <dbReference type="EMBL" id="KAE8985649.1"/>
    </source>
</evidence>
<dbReference type="EMBL" id="QXFU01002677">
    <property type="protein sequence ID" value="KAE8982808.1"/>
    <property type="molecule type" value="Genomic_DNA"/>
</dbReference>
<evidence type="ECO:0000313" key="1">
    <source>
        <dbReference type="EMBL" id="KAE8982808.1"/>
    </source>
</evidence>
<evidence type="ECO:0000313" key="5">
    <source>
        <dbReference type="Proteomes" id="UP000434957"/>
    </source>
</evidence>